<organism evidence="7 8">
    <name type="scientific">Tractidigestivibacter scatoligenes</name>
    <name type="common">Olsenella scatoligenes</name>
    <dbReference type="NCBI Taxonomy" id="1299998"/>
    <lineage>
        <taxon>Bacteria</taxon>
        <taxon>Bacillati</taxon>
        <taxon>Actinomycetota</taxon>
        <taxon>Coriobacteriia</taxon>
        <taxon>Coriobacteriales</taxon>
        <taxon>Atopobiaceae</taxon>
        <taxon>Tractidigestivibacter</taxon>
    </lineage>
</organism>
<evidence type="ECO:0000313" key="7">
    <source>
        <dbReference type="EMBL" id="KUH59055.1"/>
    </source>
</evidence>
<feature type="domain" description="D-isomer specific 2-hydroxyacid dehydrogenase catalytic" evidence="5">
    <location>
        <begin position="52"/>
        <end position="330"/>
    </location>
</feature>
<keyword evidence="3" id="KW-0520">NAD</keyword>
<dbReference type="Pfam" id="PF00389">
    <property type="entry name" value="2-Hacid_dh"/>
    <property type="match status" value="1"/>
</dbReference>
<dbReference type="Gene3D" id="3.40.50.720">
    <property type="entry name" value="NAD(P)-binding Rossmann-like Domain"/>
    <property type="match status" value="2"/>
</dbReference>
<dbReference type="RefSeq" id="WP_059052928.1">
    <property type="nucleotide sequence ID" value="NZ_LOJF01000001.1"/>
</dbReference>
<dbReference type="SUPFAM" id="SSF52283">
    <property type="entry name" value="Formate/glycerate dehydrogenase catalytic domain-like"/>
    <property type="match status" value="1"/>
</dbReference>
<dbReference type="GO" id="GO:0016616">
    <property type="term" value="F:oxidoreductase activity, acting on the CH-OH group of donors, NAD or NADP as acceptor"/>
    <property type="evidence" value="ECO:0007669"/>
    <property type="project" value="InterPro"/>
</dbReference>
<keyword evidence="2 4" id="KW-0560">Oxidoreductase</keyword>
<dbReference type="AlphaFoldDB" id="A0A100YWP3"/>
<dbReference type="SUPFAM" id="SSF51735">
    <property type="entry name" value="NAD(P)-binding Rossmann-fold domains"/>
    <property type="match status" value="1"/>
</dbReference>
<proteinExistence type="inferred from homology"/>
<dbReference type="STRING" id="1299998.AUL39_01590"/>
<sequence>MPSVDNVLVKIPVTEKQAAAMMATMPSATFDFAAPVGDTSRLPRTPKLDISRERVSQADVILGNVAPALIEASPRLQWIQLGSAGYEAYLAPGVLAPSTIVTNGTGAYGPAVAEHSFAMLLSLMKRLPAYRDDQRAHAWSDEGMVSTLAGARVLVLGAGDIGLCFARLCTAVGASCVGVRRHLPSMSTPEYEQAFSRVTTMDELVHMLPKADVVACFLPSSAETQGLVADAFLGSMKTGAYLVNAGRGDLIDQDALRRALEDGKLAGAALDVATPEPLPADDPLWDAPNLLITPHVAGFWHLHATLERVVALATENLRRYVRGEQLKNIVRG</sequence>
<evidence type="ECO:0008006" key="9">
    <source>
        <dbReference type="Google" id="ProtNLM"/>
    </source>
</evidence>
<dbReference type="PANTHER" id="PTHR43333:SF1">
    <property type="entry name" value="D-ISOMER SPECIFIC 2-HYDROXYACID DEHYDROGENASE NAD-BINDING DOMAIN-CONTAINING PROTEIN"/>
    <property type="match status" value="1"/>
</dbReference>
<dbReference type="InterPro" id="IPR006140">
    <property type="entry name" value="D-isomer_DH_NAD-bd"/>
</dbReference>
<dbReference type="Proteomes" id="UP000054078">
    <property type="component" value="Unassembled WGS sequence"/>
</dbReference>
<evidence type="ECO:0000259" key="6">
    <source>
        <dbReference type="Pfam" id="PF02826"/>
    </source>
</evidence>
<feature type="domain" description="D-isomer specific 2-hydroxyacid dehydrogenase NAD-binding" evidence="6">
    <location>
        <begin position="117"/>
        <end position="297"/>
    </location>
</feature>
<keyword evidence="8" id="KW-1185">Reference proteome</keyword>
<dbReference type="PANTHER" id="PTHR43333">
    <property type="entry name" value="2-HACID_DH_C DOMAIN-CONTAINING PROTEIN"/>
    <property type="match status" value="1"/>
</dbReference>
<dbReference type="InterPro" id="IPR036291">
    <property type="entry name" value="NAD(P)-bd_dom_sf"/>
</dbReference>
<dbReference type="PROSITE" id="PS00671">
    <property type="entry name" value="D_2_HYDROXYACID_DH_3"/>
    <property type="match status" value="1"/>
</dbReference>
<evidence type="ECO:0000256" key="4">
    <source>
        <dbReference type="RuleBase" id="RU003719"/>
    </source>
</evidence>
<gene>
    <name evidence="7" type="ORF">AUL39_01590</name>
</gene>
<dbReference type="InterPro" id="IPR006139">
    <property type="entry name" value="D-isomer_2_OHA_DH_cat_dom"/>
</dbReference>
<name>A0A100YWP3_TRASO</name>
<dbReference type="Pfam" id="PF02826">
    <property type="entry name" value="2-Hacid_dh_C"/>
    <property type="match status" value="1"/>
</dbReference>
<dbReference type="InterPro" id="IPR029753">
    <property type="entry name" value="D-isomer_DH_CS"/>
</dbReference>
<dbReference type="CDD" id="cd05300">
    <property type="entry name" value="2-Hacid_dh_1"/>
    <property type="match status" value="1"/>
</dbReference>
<accession>A0A100YWP3</accession>
<evidence type="ECO:0000256" key="2">
    <source>
        <dbReference type="ARBA" id="ARBA00023002"/>
    </source>
</evidence>
<comment type="caution">
    <text evidence="7">The sequence shown here is derived from an EMBL/GenBank/DDBJ whole genome shotgun (WGS) entry which is preliminary data.</text>
</comment>
<evidence type="ECO:0000256" key="3">
    <source>
        <dbReference type="ARBA" id="ARBA00023027"/>
    </source>
</evidence>
<dbReference type="OrthoDB" id="4324715at2"/>
<dbReference type="EMBL" id="LOJF01000001">
    <property type="protein sequence ID" value="KUH59055.1"/>
    <property type="molecule type" value="Genomic_DNA"/>
</dbReference>
<dbReference type="GO" id="GO:0051287">
    <property type="term" value="F:NAD binding"/>
    <property type="evidence" value="ECO:0007669"/>
    <property type="project" value="InterPro"/>
</dbReference>
<reference evidence="7 8" key="1">
    <citation type="submission" date="2015-12" db="EMBL/GenBank/DDBJ databases">
        <title>Draft Genome Sequence of Olsenella scatoligenes SK9K4T; a Producer of 3-Methylindole- (skatole) and 4-Methylphenol- (p-cresol) Isolated from Pig Feces.</title>
        <authorList>
            <person name="Li X."/>
            <person name="Borg B."/>
            <person name="Canibe N."/>
        </authorList>
    </citation>
    <scope>NUCLEOTIDE SEQUENCE [LARGE SCALE GENOMIC DNA]</scope>
    <source>
        <strain evidence="7 8">SK9K4</strain>
    </source>
</reference>
<protein>
    <recommendedName>
        <fullName evidence="9">D-2-hydroxyacid dehydrogenase</fullName>
    </recommendedName>
</protein>
<comment type="similarity">
    <text evidence="1 4">Belongs to the D-isomer specific 2-hydroxyacid dehydrogenase family.</text>
</comment>
<evidence type="ECO:0000256" key="1">
    <source>
        <dbReference type="ARBA" id="ARBA00005854"/>
    </source>
</evidence>
<evidence type="ECO:0000259" key="5">
    <source>
        <dbReference type="Pfam" id="PF00389"/>
    </source>
</evidence>
<evidence type="ECO:0000313" key="8">
    <source>
        <dbReference type="Proteomes" id="UP000054078"/>
    </source>
</evidence>